<feature type="region of interest" description="Disordered" evidence="7">
    <location>
        <begin position="120"/>
        <end position="187"/>
    </location>
</feature>
<evidence type="ECO:0000256" key="7">
    <source>
        <dbReference type="SAM" id="MobiDB-lite"/>
    </source>
</evidence>
<dbReference type="Gene3D" id="3.40.50.10140">
    <property type="entry name" value="Toll/interleukin-1 receptor homology (TIR) domain"/>
    <property type="match status" value="1"/>
</dbReference>
<protein>
    <recommendedName>
        <fullName evidence="8">TIR domain-containing protein</fullName>
    </recommendedName>
</protein>
<dbReference type="Ensembl" id="ENSEBUT00000003116.1">
    <property type="protein sequence ID" value="ENSEBUP00000002756.1"/>
    <property type="gene ID" value="ENSEBUG00000002085.1"/>
</dbReference>
<feature type="region of interest" description="Disordered" evidence="7">
    <location>
        <begin position="426"/>
        <end position="450"/>
    </location>
</feature>
<evidence type="ECO:0000259" key="8">
    <source>
        <dbReference type="PROSITE" id="PS50104"/>
    </source>
</evidence>
<feature type="compositionally biased region" description="Basic and acidic residues" evidence="7">
    <location>
        <begin position="426"/>
        <end position="437"/>
    </location>
</feature>
<keyword evidence="10" id="KW-1185">Reference proteome</keyword>
<keyword evidence="6" id="KW-0395">Inflammatory response</keyword>
<dbReference type="Proteomes" id="UP000694388">
    <property type="component" value="Unplaced"/>
</dbReference>
<dbReference type="InterPro" id="IPR035897">
    <property type="entry name" value="Toll_tir_struct_dom_sf"/>
</dbReference>
<feature type="domain" description="TIR" evidence="8">
    <location>
        <begin position="272"/>
        <end position="403"/>
    </location>
</feature>
<evidence type="ECO:0000313" key="10">
    <source>
        <dbReference type="Proteomes" id="UP000694388"/>
    </source>
</evidence>
<reference evidence="9" key="1">
    <citation type="submission" date="2025-08" db="UniProtKB">
        <authorList>
            <consortium name="Ensembl"/>
        </authorList>
    </citation>
    <scope>IDENTIFICATION</scope>
</reference>
<proteinExistence type="predicted"/>
<feature type="compositionally biased region" description="Polar residues" evidence="7">
    <location>
        <begin position="121"/>
        <end position="131"/>
    </location>
</feature>
<evidence type="ECO:0000256" key="6">
    <source>
        <dbReference type="ARBA" id="ARBA00023198"/>
    </source>
</evidence>
<dbReference type="GO" id="GO:0006954">
    <property type="term" value="P:inflammatory response"/>
    <property type="evidence" value="ECO:0007669"/>
    <property type="project" value="UniProtKB-KW"/>
</dbReference>
<dbReference type="InterPro" id="IPR000157">
    <property type="entry name" value="TIR_dom"/>
</dbReference>
<comment type="subcellular location">
    <subcellularLocation>
        <location evidence="1">Cytoplasm</location>
    </subcellularLocation>
</comment>
<evidence type="ECO:0000313" key="9">
    <source>
        <dbReference type="Ensembl" id="ENSEBUP00000002756.1"/>
    </source>
</evidence>
<dbReference type="GO" id="GO:0032481">
    <property type="term" value="P:positive regulation of type I interferon production"/>
    <property type="evidence" value="ECO:0007669"/>
    <property type="project" value="TreeGrafter"/>
</dbReference>
<keyword evidence="3" id="KW-0597">Phosphoprotein</keyword>
<evidence type="ECO:0000256" key="3">
    <source>
        <dbReference type="ARBA" id="ARBA00022553"/>
    </source>
</evidence>
<keyword evidence="4" id="KW-0399">Innate immunity</keyword>
<dbReference type="InterPro" id="IPR046946">
    <property type="entry name" value="TCAM1/2"/>
</dbReference>
<dbReference type="PROSITE" id="PS50104">
    <property type="entry name" value="TIR"/>
    <property type="match status" value="1"/>
</dbReference>
<name>A0A8C4N8I8_EPTBU</name>
<keyword evidence="2" id="KW-0963">Cytoplasm</keyword>
<evidence type="ECO:0000256" key="1">
    <source>
        <dbReference type="ARBA" id="ARBA00004496"/>
    </source>
</evidence>
<evidence type="ECO:0000256" key="4">
    <source>
        <dbReference type="ARBA" id="ARBA00022588"/>
    </source>
</evidence>
<sequence>MESFPPSILDQLENKPVMVLQKMIKELAPLDARSAKLLRACALLSLGFNDKARDEIEGCTEKVDDCFDLRKALSDLVLEQVEDETRHCSKDHTVEGILKQYDILQDTLLMKSSWEHESRKVSSLTSESGRFSNAIGVPKSEQPRSLYSQSPMTHSSEIQISMTPSMHQEQPYADSETSESARNPSQGSCLYSKSTALIRSNVDLSQPAHETSKNSKVEEPETNLGDNFVQDAREKQPGQSFTISPSGTCTKSSISFVPSTHHGHEESECFGEFYSFVVLHHPDDSEVAVRIKDRLEALTEGRGAVFCENFQIAGKAYFSSLEEAIDNSAFGVLLLTSNFNSMLTNFITQAVLMAAIENKNSHNMVIPFLPLHDRIRRVPFSLKVINSLDEKQAYFEKQVKNTLSKARVKKHYDNWLKEREAKLPETLMSHRDAKSKTECSGNTTRSKGSEEYSHLSIKGCASNMDGENAAKEKGDSQRLSCPCLCKSRNV</sequence>
<dbReference type="PANTHER" id="PTHR47230">
    <property type="entry name" value="TIR DOMAIN-CONTAINING ADAPTER MOLECULE 1"/>
    <property type="match status" value="1"/>
</dbReference>
<feature type="compositionally biased region" description="Basic and acidic residues" evidence="7">
    <location>
        <begin position="210"/>
        <end position="219"/>
    </location>
</feature>
<dbReference type="GO" id="GO:0035666">
    <property type="term" value="P:TRIF-dependent toll-like receptor signaling pathway"/>
    <property type="evidence" value="ECO:0007669"/>
    <property type="project" value="InterPro"/>
</dbReference>
<dbReference type="GO" id="GO:0035591">
    <property type="term" value="F:signaling adaptor activity"/>
    <property type="evidence" value="ECO:0007669"/>
    <property type="project" value="TreeGrafter"/>
</dbReference>
<accession>A0A8C4N8I8</accession>
<dbReference type="GO" id="GO:0005768">
    <property type="term" value="C:endosome"/>
    <property type="evidence" value="ECO:0007669"/>
    <property type="project" value="TreeGrafter"/>
</dbReference>
<dbReference type="SUPFAM" id="SSF52200">
    <property type="entry name" value="Toll/Interleukin receptor TIR domain"/>
    <property type="match status" value="1"/>
</dbReference>
<dbReference type="GeneTree" id="ENSGT00940000165590"/>
<dbReference type="GO" id="GO:0045087">
    <property type="term" value="P:innate immune response"/>
    <property type="evidence" value="ECO:0007669"/>
    <property type="project" value="UniProtKB-KW"/>
</dbReference>
<reference evidence="9" key="2">
    <citation type="submission" date="2025-09" db="UniProtKB">
        <authorList>
            <consortium name="Ensembl"/>
        </authorList>
    </citation>
    <scope>IDENTIFICATION</scope>
</reference>
<dbReference type="PANTHER" id="PTHR47230:SF1">
    <property type="entry name" value="TIR DOMAIN-CONTAINING ADAPTER MOLECULE 1"/>
    <property type="match status" value="1"/>
</dbReference>
<feature type="compositionally biased region" description="Polar residues" evidence="7">
    <location>
        <begin position="178"/>
        <end position="187"/>
    </location>
</feature>
<keyword evidence="5" id="KW-0391">Immunity</keyword>
<organism evidence="9 10">
    <name type="scientific">Eptatretus burgeri</name>
    <name type="common">Inshore hagfish</name>
    <dbReference type="NCBI Taxonomy" id="7764"/>
    <lineage>
        <taxon>Eukaryota</taxon>
        <taxon>Metazoa</taxon>
        <taxon>Chordata</taxon>
        <taxon>Craniata</taxon>
        <taxon>Vertebrata</taxon>
        <taxon>Cyclostomata</taxon>
        <taxon>Myxini</taxon>
        <taxon>Myxiniformes</taxon>
        <taxon>Myxinidae</taxon>
        <taxon>Eptatretinae</taxon>
        <taxon>Eptatretus</taxon>
    </lineage>
</organism>
<evidence type="ECO:0000256" key="2">
    <source>
        <dbReference type="ARBA" id="ARBA00022490"/>
    </source>
</evidence>
<feature type="region of interest" description="Disordered" evidence="7">
    <location>
        <begin position="203"/>
        <end position="223"/>
    </location>
</feature>
<evidence type="ECO:0000256" key="5">
    <source>
        <dbReference type="ARBA" id="ARBA00022859"/>
    </source>
</evidence>
<dbReference type="GO" id="GO:0043123">
    <property type="term" value="P:positive regulation of canonical NF-kappaB signal transduction"/>
    <property type="evidence" value="ECO:0007669"/>
    <property type="project" value="TreeGrafter"/>
</dbReference>
<dbReference type="AlphaFoldDB" id="A0A8C4N8I8"/>
<feature type="compositionally biased region" description="Polar residues" evidence="7">
    <location>
        <begin position="143"/>
        <end position="168"/>
    </location>
</feature>